<name>A0A0C3ECF9_9AGAM</name>
<proteinExistence type="predicted"/>
<accession>A0A0C3ECF9</accession>
<sequence>MRAVDLEEAGESDIYKINLLEAILMAKDAWAAVKASTIEHCWVHTGIQSTYDPAVLPAHMNPVAWDILREFASSNVMTLPDVESRLKVLLGAEYADEDWRPAIDAIFTTEDDTTAATQEVERLAAAAANDSRLKICIQRPTCVTAPQIIAVENELLATVEELHRLKGIGGTVPSVDELVEPTEERNARMEPEKFAGGDAEIVAHVKHLIAAEKGETIDVDDSEDEDGEGDLSAGLALSDVAQMCEKLEAACWRFGYSENLSLPHELRRFRGHLRRMEMKNAKQSTLDSYWRS</sequence>
<evidence type="ECO:0000313" key="1">
    <source>
        <dbReference type="EMBL" id="KIM65596.1"/>
    </source>
</evidence>
<keyword evidence="2" id="KW-1185">Reference proteome</keyword>
<dbReference type="OrthoDB" id="2686797at2759"/>
<evidence type="ECO:0008006" key="3">
    <source>
        <dbReference type="Google" id="ProtNLM"/>
    </source>
</evidence>
<dbReference type="STRING" id="1036808.A0A0C3ECF9"/>
<gene>
    <name evidence="1" type="ORF">SCLCIDRAFT_440216</name>
</gene>
<dbReference type="AlphaFoldDB" id="A0A0C3ECF9"/>
<dbReference type="HOGENOM" id="CLU_088458_1_0_1"/>
<protein>
    <recommendedName>
        <fullName evidence="3">DDE-1 domain-containing protein</fullName>
    </recommendedName>
</protein>
<dbReference type="Proteomes" id="UP000053989">
    <property type="component" value="Unassembled WGS sequence"/>
</dbReference>
<organism evidence="1 2">
    <name type="scientific">Scleroderma citrinum Foug A</name>
    <dbReference type="NCBI Taxonomy" id="1036808"/>
    <lineage>
        <taxon>Eukaryota</taxon>
        <taxon>Fungi</taxon>
        <taxon>Dikarya</taxon>
        <taxon>Basidiomycota</taxon>
        <taxon>Agaricomycotina</taxon>
        <taxon>Agaricomycetes</taxon>
        <taxon>Agaricomycetidae</taxon>
        <taxon>Boletales</taxon>
        <taxon>Sclerodermatineae</taxon>
        <taxon>Sclerodermataceae</taxon>
        <taxon>Scleroderma</taxon>
    </lineage>
</organism>
<reference evidence="2" key="2">
    <citation type="submission" date="2015-01" db="EMBL/GenBank/DDBJ databases">
        <title>Evolutionary Origins and Diversification of the Mycorrhizal Mutualists.</title>
        <authorList>
            <consortium name="DOE Joint Genome Institute"/>
            <consortium name="Mycorrhizal Genomics Consortium"/>
            <person name="Kohler A."/>
            <person name="Kuo A."/>
            <person name="Nagy L.G."/>
            <person name="Floudas D."/>
            <person name="Copeland A."/>
            <person name="Barry K.W."/>
            <person name="Cichocki N."/>
            <person name="Veneault-Fourrey C."/>
            <person name="LaButti K."/>
            <person name="Lindquist E.A."/>
            <person name="Lipzen A."/>
            <person name="Lundell T."/>
            <person name="Morin E."/>
            <person name="Murat C."/>
            <person name="Riley R."/>
            <person name="Ohm R."/>
            <person name="Sun H."/>
            <person name="Tunlid A."/>
            <person name="Henrissat B."/>
            <person name="Grigoriev I.V."/>
            <person name="Hibbett D.S."/>
            <person name="Martin F."/>
        </authorList>
    </citation>
    <scope>NUCLEOTIDE SEQUENCE [LARGE SCALE GENOMIC DNA]</scope>
    <source>
        <strain evidence="2">Foug A</strain>
    </source>
</reference>
<evidence type="ECO:0000313" key="2">
    <source>
        <dbReference type="Proteomes" id="UP000053989"/>
    </source>
</evidence>
<dbReference type="InParanoid" id="A0A0C3ECF9"/>
<dbReference type="EMBL" id="KN822021">
    <property type="protein sequence ID" value="KIM65596.1"/>
    <property type="molecule type" value="Genomic_DNA"/>
</dbReference>
<reference evidence="1 2" key="1">
    <citation type="submission" date="2014-04" db="EMBL/GenBank/DDBJ databases">
        <authorList>
            <consortium name="DOE Joint Genome Institute"/>
            <person name="Kuo A."/>
            <person name="Kohler A."/>
            <person name="Nagy L.G."/>
            <person name="Floudas D."/>
            <person name="Copeland A."/>
            <person name="Barry K.W."/>
            <person name="Cichocki N."/>
            <person name="Veneault-Fourrey C."/>
            <person name="LaButti K."/>
            <person name="Lindquist E.A."/>
            <person name="Lipzen A."/>
            <person name="Lundell T."/>
            <person name="Morin E."/>
            <person name="Murat C."/>
            <person name="Sun H."/>
            <person name="Tunlid A."/>
            <person name="Henrissat B."/>
            <person name="Grigoriev I.V."/>
            <person name="Hibbett D.S."/>
            <person name="Martin F."/>
            <person name="Nordberg H.P."/>
            <person name="Cantor M.N."/>
            <person name="Hua S.X."/>
        </authorList>
    </citation>
    <scope>NUCLEOTIDE SEQUENCE [LARGE SCALE GENOMIC DNA]</scope>
    <source>
        <strain evidence="1 2">Foug A</strain>
    </source>
</reference>